<dbReference type="Proteomes" id="UP000000442">
    <property type="component" value="Chromosome"/>
</dbReference>
<keyword evidence="4 5" id="KW-0472">Membrane</keyword>
<feature type="transmembrane region" description="Helical" evidence="5">
    <location>
        <begin position="234"/>
        <end position="255"/>
    </location>
</feature>
<evidence type="ECO:0000313" key="7">
    <source>
        <dbReference type="EMBL" id="ACN15629.1"/>
    </source>
</evidence>
<comment type="subcellular location">
    <subcellularLocation>
        <location evidence="1">Membrane</location>
        <topology evidence="1">Multi-pass membrane protein</topology>
    </subcellularLocation>
</comment>
<dbReference type="Pfam" id="PF04932">
    <property type="entry name" value="Wzy_C"/>
    <property type="match status" value="1"/>
</dbReference>
<dbReference type="GO" id="GO:0016020">
    <property type="term" value="C:membrane"/>
    <property type="evidence" value="ECO:0007669"/>
    <property type="project" value="UniProtKB-SubCell"/>
</dbReference>
<keyword evidence="8" id="KW-1185">Reference proteome</keyword>
<feature type="domain" description="O-antigen ligase-related" evidence="6">
    <location>
        <begin position="193"/>
        <end position="333"/>
    </location>
</feature>
<dbReference type="HOGENOM" id="CLU_686473_0_0_7"/>
<dbReference type="PANTHER" id="PTHR37422">
    <property type="entry name" value="TEICHURONIC ACID BIOSYNTHESIS PROTEIN TUAE"/>
    <property type="match status" value="1"/>
</dbReference>
<dbReference type="EMBL" id="CP001087">
    <property type="protein sequence ID" value="ACN15629.1"/>
    <property type="molecule type" value="Genomic_DNA"/>
</dbReference>
<protein>
    <recommendedName>
        <fullName evidence="6">O-antigen ligase-related domain-containing protein</fullName>
    </recommendedName>
</protein>
<feature type="transmembrane region" description="Helical" evidence="5">
    <location>
        <begin position="158"/>
        <end position="182"/>
    </location>
</feature>
<feature type="transmembrane region" description="Helical" evidence="5">
    <location>
        <begin position="86"/>
        <end position="102"/>
    </location>
</feature>
<reference evidence="7 8" key="1">
    <citation type="journal article" date="2009" name="Environ. Microbiol.">
        <title>Genome sequence of Desulfobacterium autotrophicum HRM2, a marine sulfate reducer oxidizing organic carbon completely to carbon dioxide.</title>
        <authorList>
            <person name="Strittmatter A.W."/>
            <person name="Liesegang H."/>
            <person name="Rabus R."/>
            <person name="Decker I."/>
            <person name="Amann J."/>
            <person name="Andres S."/>
            <person name="Henne A."/>
            <person name="Fricke W.F."/>
            <person name="Martinez-Arias R."/>
            <person name="Bartels D."/>
            <person name="Goesmann A."/>
            <person name="Krause L."/>
            <person name="Puehler A."/>
            <person name="Klenk H.P."/>
            <person name="Richter M."/>
            <person name="Schuler M."/>
            <person name="Gloeckner F.O."/>
            <person name="Meyerdierks A."/>
            <person name="Gottschalk G."/>
            <person name="Amann R."/>
        </authorList>
    </citation>
    <scope>NUCLEOTIDE SEQUENCE [LARGE SCALE GENOMIC DNA]</scope>
    <source>
        <strain evidence="8">ATCC 43914 / DSM 3382 / HRM2</strain>
    </source>
</reference>
<sequence length="401" mass="46774">MKYLITIISIYSIFNNFFVFKLGIIDLRGTQLGVMCLLYITALKFLRRDLKFRFYSNDKFLIGFTVVVFFGCLFHKNDVRILRESVQWVYFMLLYIVFRNYFQKPSNTQFFINIFLKTTYLILLIGFIDIIFFNSQILTSTINLSWLNRTNEIRAERLSLFNLGPVATAATLMTILFMYLSLKMTKNRAFFLVCFGFIFLILCTKSRAAFGICGLVLSFYLYKNLPTTLFSNLIRYTYILIILATPLLISSFFVFKSFTDDMSFRFHYVVWLGAWKMFIGSPILGVGSGLFYENITHYSYLFDSFNLPTLGIASHNFILNILSENGMLGALFMFLFLQYFYQKRILKNSPTTILAVSSLLLMNLTMNIFMVDFFWIILAYHSSQIKPNLDATEPKKLDLCG</sequence>
<feature type="transmembrane region" description="Helical" evidence="5">
    <location>
        <begin position="353"/>
        <end position="378"/>
    </location>
</feature>
<dbReference type="PANTHER" id="PTHR37422:SF13">
    <property type="entry name" value="LIPOPOLYSACCHARIDE BIOSYNTHESIS PROTEIN PA4999-RELATED"/>
    <property type="match status" value="1"/>
</dbReference>
<organism evidence="7 8">
    <name type="scientific">Desulforapulum autotrophicum (strain ATCC 43914 / DSM 3382 / VKM B-1955 / HRM2)</name>
    <name type="common">Desulfobacterium autotrophicum</name>
    <dbReference type="NCBI Taxonomy" id="177437"/>
    <lineage>
        <taxon>Bacteria</taxon>
        <taxon>Pseudomonadati</taxon>
        <taxon>Thermodesulfobacteriota</taxon>
        <taxon>Desulfobacteria</taxon>
        <taxon>Desulfobacterales</taxon>
        <taxon>Desulfobacteraceae</taxon>
        <taxon>Desulforapulum</taxon>
    </lineage>
</organism>
<name>C0QGY0_DESAH</name>
<feature type="transmembrane region" description="Helical" evidence="5">
    <location>
        <begin position="58"/>
        <end position="74"/>
    </location>
</feature>
<evidence type="ECO:0000256" key="3">
    <source>
        <dbReference type="ARBA" id="ARBA00022989"/>
    </source>
</evidence>
<keyword evidence="2 5" id="KW-0812">Transmembrane</keyword>
<feature type="transmembrane region" description="Helical" evidence="5">
    <location>
        <begin position="189"/>
        <end position="222"/>
    </location>
</feature>
<evidence type="ECO:0000256" key="4">
    <source>
        <dbReference type="ARBA" id="ARBA00023136"/>
    </source>
</evidence>
<evidence type="ECO:0000256" key="1">
    <source>
        <dbReference type="ARBA" id="ARBA00004141"/>
    </source>
</evidence>
<evidence type="ECO:0000313" key="8">
    <source>
        <dbReference type="Proteomes" id="UP000000442"/>
    </source>
</evidence>
<dbReference type="InterPro" id="IPR051533">
    <property type="entry name" value="WaaL-like"/>
</dbReference>
<keyword evidence="3 5" id="KW-1133">Transmembrane helix</keyword>
<proteinExistence type="predicted"/>
<evidence type="ECO:0000256" key="2">
    <source>
        <dbReference type="ARBA" id="ARBA00022692"/>
    </source>
</evidence>
<evidence type="ECO:0000259" key="6">
    <source>
        <dbReference type="Pfam" id="PF04932"/>
    </source>
</evidence>
<feature type="transmembrane region" description="Helical" evidence="5">
    <location>
        <begin position="267"/>
        <end position="292"/>
    </location>
</feature>
<dbReference type="KEGG" id="dat:HRM2_25350"/>
<accession>C0QGY0</accession>
<dbReference type="eggNOG" id="COG3307">
    <property type="taxonomic scope" value="Bacteria"/>
</dbReference>
<dbReference type="InterPro" id="IPR007016">
    <property type="entry name" value="O-antigen_ligase-rel_domated"/>
</dbReference>
<gene>
    <name evidence="7" type="ordered locus">HRM2_25350</name>
</gene>
<feature type="transmembrane region" description="Helical" evidence="5">
    <location>
        <begin position="317"/>
        <end position="341"/>
    </location>
</feature>
<feature type="transmembrane region" description="Helical" evidence="5">
    <location>
        <begin position="114"/>
        <end position="138"/>
    </location>
</feature>
<dbReference type="AlphaFoldDB" id="C0QGY0"/>
<feature type="transmembrane region" description="Helical" evidence="5">
    <location>
        <begin position="30"/>
        <end position="46"/>
    </location>
</feature>
<feature type="transmembrane region" description="Helical" evidence="5">
    <location>
        <begin position="7"/>
        <end position="24"/>
    </location>
</feature>
<evidence type="ECO:0000256" key="5">
    <source>
        <dbReference type="SAM" id="Phobius"/>
    </source>
</evidence>